<evidence type="ECO:0000313" key="11">
    <source>
        <dbReference type="Proteomes" id="UP000001693"/>
    </source>
</evidence>
<feature type="domain" description="Cellulose synthase operon C C-terminal" evidence="9">
    <location>
        <begin position="896"/>
        <end position="1224"/>
    </location>
</feature>
<evidence type="ECO:0000256" key="1">
    <source>
        <dbReference type="ARBA" id="ARBA00005186"/>
    </source>
</evidence>
<feature type="chain" id="PRO_5002770455" evidence="8">
    <location>
        <begin position="20"/>
        <end position="1244"/>
    </location>
</feature>
<dbReference type="InterPro" id="IPR003921">
    <property type="entry name" value="Cell_synth_C"/>
</dbReference>
<dbReference type="SMART" id="SM00028">
    <property type="entry name" value="TPR"/>
    <property type="match status" value="4"/>
</dbReference>
<dbReference type="InterPro" id="IPR008410">
    <property type="entry name" value="BCSC_C"/>
</dbReference>
<dbReference type="InterPro" id="IPR019734">
    <property type="entry name" value="TPR_rpt"/>
</dbReference>
<feature type="repeat" description="TPR" evidence="6">
    <location>
        <begin position="441"/>
        <end position="474"/>
    </location>
</feature>
<evidence type="ECO:0000256" key="2">
    <source>
        <dbReference type="ARBA" id="ARBA00022729"/>
    </source>
</evidence>
<dbReference type="eggNOG" id="COG0457">
    <property type="taxonomic scope" value="Bacteria"/>
</dbReference>
<keyword evidence="11" id="KW-1185">Reference proteome</keyword>
<feature type="compositionally biased region" description="Low complexity" evidence="7">
    <location>
        <begin position="298"/>
        <end position="315"/>
    </location>
</feature>
<evidence type="ECO:0000256" key="3">
    <source>
        <dbReference type="ARBA" id="ARBA00022737"/>
    </source>
</evidence>
<feature type="signal peptide" evidence="8">
    <location>
        <begin position="1"/>
        <end position="19"/>
    </location>
</feature>
<keyword evidence="4 6" id="KW-0802">TPR repeat</keyword>
<keyword evidence="2 8" id="KW-0732">Signal</keyword>
<dbReference type="InterPro" id="IPR011990">
    <property type="entry name" value="TPR-like_helical_dom_sf"/>
</dbReference>
<feature type="compositionally biased region" description="Gly residues" evidence="7">
    <location>
        <begin position="286"/>
        <end position="297"/>
    </location>
</feature>
<evidence type="ECO:0000256" key="7">
    <source>
        <dbReference type="SAM" id="MobiDB-lite"/>
    </source>
</evidence>
<dbReference type="GO" id="GO:0006011">
    <property type="term" value="P:UDP-alpha-D-glucose metabolic process"/>
    <property type="evidence" value="ECO:0007669"/>
    <property type="project" value="InterPro"/>
</dbReference>
<dbReference type="AlphaFoldDB" id="B1Y240"/>
<evidence type="ECO:0000256" key="6">
    <source>
        <dbReference type="PROSITE-ProRule" id="PRU00339"/>
    </source>
</evidence>
<accession>B1Y240</accession>
<keyword evidence="3" id="KW-0677">Repeat</keyword>
<dbReference type="PRINTS" id="PR01441">
    <property type="entry name" value="CELLSNTHASEC"/>
</dbReference>
<dbReference type="PROSITE" id="PS50005">
    <property type="entry name" value="TPR"/>
    <property type="match status" value="2"/>
</dbReference>
<sequence precursor="true">MRRTAWILALILLPTGSPAAPGDAQQRGVNELIDSAQLWQTRRRPDLARSLLQKVLAVRADEPRALLLLGEIDLRSGRKDAALPQLAILQARHPDSAELRELQQLASLYNNDPLRLSRLQQLREAGRNAEAASLARQIFPSARPPGMLGADLAGLIASTPGAWEVSRRQAEERVAASNSATNRLALAEVLALRPATRARAWETYNLLAREGQLPSDTVASSWRRSIRMQPPGTPVGPLWASLNKAIDGPGAALTTAAGPRSAGANAAVVTAAIAALNGEVDGAAGRPGNGGNGGNGRNGNATSANGNGNGATAGAAPAPISARAVAIQQALADAQKQLAAGANEQAARLLEASLVRNGDDGPTWGLLGLSRMREGQHAEAEPAFARALRLDPGDADRWRSLGVAAHYWATVSLARIEADVGRTEVAADLLRPVADTQPTAIEAKLLLARLEGELGQDEIALEHFEQVLAVEPKEERAWRGRFVVRLKTDPEAALTELAAFGPGAAGIVDGGAVRDLADGRIAQGRTSAALRLLEQAIDAAPGDPWLRHDAARIYLRLGLPDSARSLMAEGRAAADPDNAVSMLHASALVALAADENNLAVELVSALPEAEADGPLRDLVRRARLEQAFANARQAIDAQRPTMAHDWLDKADRLIDSSAGQGMRLARLRLGAGQRQQALALLRRIDPVELDAADTRAWAGMVADAGAAELALDRLQARIDANLGARNLMLASPAEPGAVDGNEPPPLPVWNTDDLTQARLAHADLAIEADLPQTARQDLQRLAADLPADALDDRLRLLQLQRRVGDTSAARATLADLMARSGDDPAVRIEAARQARIDDDDTAARAHLQLARERSAPGSETAAEASRAIDVIDAERQPLFEMAMHDASLDGSDGRARLHSNEATARLSWPGVANGTFFTQVDLIRLDAGTLAADIDQSEAFGRVLASSPAGLAAAAPQNDRGAALGVGWSSRDDSVDIGVVGLRLRNWVGGWSHTRRRDDGGWGVEISRRVLTGSLMSWAGVQDPVDGAVWGGVTLNALTLRTEHVLSPADSVSASLRLGLLQGRNVASNRMQQLRAAYDHDLQRSDDHRLRIGLNANVWLYARNLSFHTFGQGGYYSPQRYVSIGVPLEAAGMNGRLSYQVRASVSQSWTREDDTPYYPTDPAAQAAAGNPIHTGGPGGGTGASLRAALEWRVAPQWAIGTALALERSTDYTPGRASVYLRHWLGRVPAPLDWPPQPLTPYLRN</sequence>
<dbReference type="Pfam" id="PF13181">
    <property type="entry name" value="TPR_8"/>
    <property type="match status" value="1"/>
</dbReference>
<dbReference type="STRING" id="395495.Lcho_2072"/>
<dbReference type="SUPFAM" id="SSF48452">
    <property type="entry name" value="TPR-like"/>
    <property type="match status" value="1"/>
</dbReference>
<dbReference type="GO" id="GO:0019867">
    <property type="term" value="C:outer membrane"/>
    <property type="evidence" value="ECO:0007669"/>
    <property type="project" value="InterPro"/>
</dbReference>
<dbReference type="InterPro" id="IPR051012">
    <property type="entry name" value="CellSynth/LPSAsmb/PSIAsmb"/>
</dbReference>
<evidence type="ECO:0000256" key="4">
    <source>
        <dbReference type="ARBA" id="ARBA00022803"/>
    </source>
</evidence>
<evidence type="ECO:0000256" key="5">
    <source>
        <dbReference type="ARBA" id="ARBA00022916"/>
    </source>
</evidence>
<feature type="region of interest" description="Disordered" evidence="7">
    <location>
        <begin position="1160"/>
        <end position="1181"/>
    </location>
</feature>
<feature type="region of interest" description="Disordered" evidence="7">
    <location>
        <begin position="286"/>
        <end position="315"/>
    </location>
</feature>
<protein>
    <submittedName>
        <fullName evidence="10">Cellulose synthase operon C domain protein</fullName>
    </submittedName>
</protein>
<dbReference type="Pfam" id="PF14559">
    <property type="entry name" value="TPR_19"/>
    <property type="match status" value="2"/>
</dbReference>
<name>B1Y240_LEPCP</name>
<dbReference type="EMBL" id="CP001013">
    <property type="protein sequence ID" value="ACB34339.1"/>
    <property type="molecule type" value="Genomic_DNA"/>
</dbReference>
<reference evidence="10 11" key="1">
    <citation type="submission" date="2008-03" db="EMBL/GenBank/DDBJ databases">
        <title>Complete sequence of Leptothrix cholodnii SP-6.</title>
        <authorList>
            <consortium name="US DOE Joint Genome Institute"/>
            <person name="Copeland A."/>
            <person name="Lucas S."/>
            <person name="Lapidus A."/>
            <person name="Glavina del Rio T."/>
            <person name="Dalin E."/>
            <person name="Tice H."/>
            <person name="Bruce D."/>
            <person name="Goodwin L."/>
            <person name="Pitluck S."/>
            <person name="Chertkov O."/>
            <person name="Brettin T."/>
            <person name="Detter J.C."/>
            <person name="Han C."/>
            <person name="Kuske C.R."/>
            <person name="Schmutz J."/>
            <person name="Larimer F."/>
            <person name="Land M."/>
            <person name="Hauser L."/>
            <person name="Kyrpides N."/>
            <person name="Lykidis A."/>
            <person name="Emerson D."/>
            <person name="Richardson P."/>
        </authorList>
    </citation>
    <scope>NUCLEOTIDE SEQUENCE [LARGE SCALE GENOMIC DNA]</scope>
    <source>
        <strain evidence="11">ATCC 51168 / LMG 8142 / SP-6</strain>
    </source>
</reference>
<evidence type="ECO:0000259" key="9">
    <source>
        <dbReference type="Pfam" id="PF05420"/>
    </source>
</evidence>
<dbReference type="PANTHER" id="PTHR45586:SF1">
    <property type="entry name" value="LIPOPOLYSACCHARIDE ASSEMBLY PROTEIN B"/>
    <property type="match status" value="1"/>
</dbReference>
<dbReference type="Proteomes" id="UP000001693">
    <property type="component" value="Chromosome"/>
</dbReference>
<proteinExistence type="predicted"/>
<evidence type="ECO:0000313" key="10">
    <source>
        <dbReference type="EMBL" id="ACB34339.1"/>
    </source>
</evidence>
<keyword evidence="5" id="KW-0135">Cellulose biosynthesis</keyword>
<dbReference type="PANTHER" id="PTHR45586">
    <property type="entry name" value="TPR REPEAT-CONTAINING PROTEIN PA4667"/>
    <property type="match status" value="1"/>
</dbReference>
<organism evidence="10 11">
    <name type="scientific">Leptothrix cholodnii (strain ATCC 51168 / LMG 8142 / SP-6)</name>
    <name type="common">Leptothrix discophora (strain SP-6)</name>
    <dbReference type="NCBI Taxonomy" id="395495"/>
    <lineage>
        <taxon>Bacteria</taxon>
        <taxon>Pseudomonadati</taxon>
        <taxon>Pseudomonadota</taxon>
        <taxon>Betaproteobacteria</taxon>
        <taxon>Burkholderiales</taxon>
        <taxon>Sphaerotilaceae</taxon>
        <taxon>Leptothrix</taxon>
    </lineage>
</organism>
<comment type="pathway">
    <text evidence="1">Glycan metabolism; bacterial cellulose biosynthesis.</text>
</comment>
<dbReference type="RefSeq" id="WP_012347099.1">
    <property type="nucleotide sequence ID" value="NC_010524.1"/>
</dbReference>
<dbReference type="HOGENOM" id="CLU_001631_1_0_4"/>
<dbReference type="UniPathway" id="UPA00694"/>
<gene>
    <name evidence="10" type="ordered locus">Lcho_2072</name>
</gene>
<dbReference type="Pfam" id="PF05420">
    <property type="entry name" value="BCSC_C"/>
    <property type="match status" value="1"/>
</dbReference>
<evidence type="ECO:0000256" key="8">
    <source>
        <dbReference type="SAM" id="SignalP"/>
    </source>
</evidence>
<dbReference type="GO" id="GO:0030244">
    <property type="term" value="P:cellulose biosynthetic process"/>
    <property type="evidence" value="ECO:0007669"/>
    <property type="project" value="UniProtKB-KW"/>
</dbReference>
<dbReference type="KEGG" id="lch:Lcho_2072"/>
<dbReference type="Gene3D" id="1.25.40.10">
    <property type="entry name" value="Tetratricopeptide repeat domain"/>
    <property type="match status" value="3"/>
</dbReference>
<feature type="repeat" description="TPR" evidence="6">
    <location>
        <begin position="361"/>
        <end position="394"/>
    </location>
</feature>